<dbReference type="InterPro" id="IPR027443">
    <property type="entry name" value="IPNS-like_sf"/>
</dbReference>
<dbReference type="Proteomes" id="UP000288805">
    <property type="component" value="Unassembled WGS sequence"/>
</dbReference>
<comment type="caution">
    <text evidence="6">The sequence shown here is derived from an EMBL/GenBank/DDBJ whole genome shotgun (WGS) entry which is preliminary data.</text>
</comment>
<dbReference type="InterPro" id="IPR005123">
    <property type="entry name" value="Oxoglu/Fe-dep_dioxygenase_dom"/>
</dbReference>
<evidence type="ECO:0000256" key="1">
    <source>
        <dbReference type="ARBA" id="ARBA00008056"/>
    </source>
</evidence>
<dbReference type="SUPFAM" id="SSF51197">
    <property type="entry name" value="Clavaminate synthase-like"/>
    <property type="match status" value="1"/>
</dbReference>
<comment type="similarity">
    <text evidence="1 4">Belongs to the iron/ascorbate-dependent oxidoreductase family.</text>
</comment>
<dbReference type="InterPro" id="IPR050295">
    <property type="entry name" value="Plant_2OG-oxidoreductases"/>
</dbReference>
<accession>A0A438EI76</accession>
<keyword evidence="4" id="KW-0560">Oxidoreductase</keyword>
<keyword evidence="3 4" id="KW-0408">Iron</keyword>
<dbReference type="InterPro" id="IPR044861">
    <property type="entry name" value="IPNS-like_FE2OG_OXY"/>
</dbReference>
<evidence type="ECO:0000256" key="4">
    <source>
        <dbReference type="RuleBase" id="RU003682"/>
    </source>
</evidence>
<feature type="domain" description="Fe2OG dioxygenase" evidence="5">
    <location>
        <begin position="324"/>
        <end position="424"/>
    </location>
</feature>
<dbReference type="Pfam" id="PF14226">
    <property type="entry name" value="DIOX_N"/>
    <property type="match status" value="1"/>
</dbReference>
<organism evidence="6 7">
    <name type="scientific">Vitis vinifera</name>
    <name type="common">Grape</name>
    <dbReference type="NCBI Taxonomy" id="29760"/>
    <lineage>
        <taxon>Eukaryota</taxon>
        <taxon>Viridiplantae</taxon>
        <taxon>Streptophyta</taxon>
        <taxon>Embryophyta</taxon>
        <taxon>Tracheophyta</taxon>
        <taxon>Spermatophyta</taxon>
        <taxon>Magnoliopsida</taxon>
        <taxon>eudicotyledons</taxon>
        <taxon>Gunneridae</taxon>
        <taxon>Pentapetalae</taxon>
        <taxon>rosids</taxon>
        <taxon>Vitales</taxon>
        <taxon>Vitaceae</taxon>
        <taxon>Viteae</taxon>
        <taxon>Vitis</taxon>
    </lineage>
</organism>
<dbReference type="PROSITE" id="PS51471">
    <property type="entry name" value="FE2OG_OXY"/>
    <property type="match status" value="1"/>
</dbReference>
<dbReference type="InterPro" id="IPR026992">
    <property type="entry name" value="DIOX_N"/>
</dbReference>
<protein>
    <submittedName>
        <fullName evidence="6">Protein SRG1</fullName>
    </submittedName>
</protein>
<evidence type="ECO:0000259" key="5">
    <source>
        <dbReference type="PROSITE" id="PS51471"/>
    </source>
</evidence>
<evidence type="ECO:0000313" key="6">
    <source>
        <dbReference type="EMBL" id="RVW47423.1"/>
    </source>
</evidence>
<evidence type="ECO:0000256" key="2">
    <source>
        <dbReference type="ARBA" id="ARBA00022723"/>
    </source>
</evidence>
<dbReference type="Gene3D" id="2.60.120.330">
    <property type="entry name" value="B-lactam Antibiotic, Isopenicillin N Synthase, Chain"/>
    <property type="match status" value="1"/>
</dbReference>
<dbReference type="AlphaFoldDB" id="A0A438EI76"/>
<gene>
    <name evidence="6" type="primary">SRG1_53</name>
    <name evidence="6" type="ORF">CK203_098409</name>
</gene>
<keyword evidence="2 4" id="KW-0479">Metal-binding</keyword>
<proteinExistence type="inferred from homology"/>
<dbReference type="PANTHER" id="PTHR47991">
    <property type="entry name" value="OXOGLUTARATE/IRON-DEPENDENT DIOXYGENASE"/>
    <property type="match status" value="1"/>
</dbReference>
<dbReference type="GO" id="GO:0046872">
    <property type="term" value="F:metal ion binding"/>
    <property type="evidence" value="ECO:0007669"/>
    <property type="project" value="UniProtKB-KW"/>
</dbReference>
<sequence length="447" mass="50145">MGRDGWLVIVITCPACPPNPSPIYKLTTTSVSIAPFFSSSASIFNYVATVDALSDFLQIRVIAPDFHIHIYHTKVMVLVDLSFKRKGKQQALVALCWSLLAKDSLTTVPPRYLRPEQDPPFSSQSTSQTPLPHIPVIDFHCLLSGDGMESELEKLHHACKEWGFFQLKNHGVSSSLMEKVKAEVQEFFNLPMEEKGKFCQQAGQIEGFGQAFVVSEEQKLDWADLFFMVTLPPHLRKPHLLPKLPLPFRYWRRISLSLSLKYISSNKILEASSIDYTAWAYITQLDTLEVYAVELRNLAMAILGFMAKALKMEAKAMKALFEEGLQSMRMNYYPPCPQPDQVIGLTPHSDSVGLTLLLQVNEMEGLQVRKNGIWIPIKALPDAFVVNIGDILEIVTNGDYRSIEHRAVVNSVKERLSIATFYSPKLEGDIGPAPCLVTPHSPALLKM</sequence>
<dbReference type="GO" id="GO:0016491">
    <property type="term" value="F:oxidoreductase activity"/>
    <property type="evidence" value="ECO:0007669"/>
    <property type="project" value="UniProtKB-KW"/>
</dbReference>
<dbReference type="Pfam" id="PF03171">
    <property type="entry name" value="2OG-FeII_Oxy"/>
    <property type="match status" value="1"/>
</dbReference>
<name>A0A438EI76_VITVI</name>
<reference evidence="6 7" key="1">
    <citation type="journal article" date="2018" name="PLoS Genet.">
        <title>Population sequencing reveals clonal diversity and ancestral inbreeding in the grapevine cultivar Chardonnay.</title>
        <authorList>
            <person name="Roach M.J."/>
            <person name="Johnson D.L."/>
            <person name="Bohlmann J."/>
            <person name="van Vuuren H.J."/>
            <person name="Jones S.J."/>
            <person name="Pretorius I.S."/>
            <person name="Schmidt S.A."/>
            <person name="Borneman A.R."/>
        </authorList>
    </citation>
    <scope>NUCLEOTIDE SEQUENCE [LARGE SCALE GENOMIC DNA]</scope>
    <source>
        <strain evidence="7">cv. Chardonnay</strain>
        <tissue evidence="6">Leaf</tissue>
    </source>
</reference>
<evidence type="ECO:0000256" key="3">
    <source>
        <dbReference type="ARBA" id="ARBA00023004"/>
    </source>
</evidence>
<dbReference type="PRINTS" id="PR00682">
    <property type="entry name" value="IPNSYNTHASE"/>
</dbReference>
<dbReference type="EMBL" id="QGNW01001283">
    <property type="protein sequence ID" value="RVW47423.1"/>
    <property type="molecule type" value="Genomic_DNA"/>
</dbReference>
<evidence type="ECO:0000313" key="7">
    <source>
        <dbReference type="Proteomes" id="UP000288805"/>
    </source>
</evidence>